<keyword evidence="3" id="KW-1185">Reference proteome</keyword>
<dbReference type="InterPro" id="IPR040607">
    <property type="entry name" value="ALP_N"/>
</dbReference>
<evidence type="ECO:0000259" key="1">
    <source>
        <dbReference type="Pfam" id="PF17989"/>
    </source>
</evidence>
<proteinExistence type="predicted"/>
<protein>
    <submittedName>
        <fullName evidence="2">ParM/StbA family protein</fullName>
    </submittedName>
</protein>
<organism evidence="2 3">
    <name type="scientific">Cyclobacterium jeungdonense</name>
    <dbReference type="NCBI Taxonomy" id="708087"/>
    <lineage>
        <taxon>Bacteria</taxon>
        <taxon>Pseudomonadati</taxon>
        <taxon>Bacteroidota</taxon>
        <taxon>Cytophagia</taxon>
        <taxon>Cytophagales</taxon>
        <taxon>Cyclobacteriaceae</taxon>
        <taxon>Cyclobacterium</taxon>
    </lineage>
</organism>
<feature type="domain" description="Actin-like protein N-terminal" evidence="1">
    <location>
        <begin position="8"/>
        <end position="146"/>
    </location>
</feature>
<evidence type="ECO:0000313" key="2">
    <source>
        <dbReference type="EMBL" id="MDN3686654.1"/>
    </source>
</evidence>
<accession>A0ABT8C3N2</accession>
<comment type="caution">
    <text evidence="2">The sequence shown here is derived from an EMBL/GenBank/DDBJ whole genome shotgun (WGS) entry which is preliminary data.</text>
</comment>
<dbReference type="Pfam" id="PF17989">
    <property type="entry name" value="ALP_N"/>
    <property type="match status" value="1"/>
</dbReference>
<gene>
    <name evidence="2" type="ORF">QWZ15_02325</name>
</gene>
<dbReference type="EMBL" id="JAUFQS010000003">
    <property type="protein sequence ID" value="MDN3686654.1"/>
    <property type="molecule type" value="Genomic_DNA"/>
</dbReference>
<dbReference type="SUPFAM" id="SSF53067">
    <property type="entry name" value="Actin-like ATPase domain"/>
    <property type="match status" value="2"/>
</dbReference>
<evidence type="ECO:0000313" key="3">
    <source>
        <dbReference type="Proteomes" id="UP001236663"/>
    </source>
</evidence>
<sequence length="348" mass="38783">MKIISMIEVLKYPSVLESSNLELRNVAKDLVSGLKIYHDNIGYLVGDLALSEGTSPHRNINSSPDEIDYRIFLKAGLLLASQKLGSPITVTTGFPFSTFQVFKENAYRLLENEHIIEYDTQTFGGGGRKKMAVEVDRVAVIPEVVGCSMAVRQQFQDAPKNFFMISLGYGTMEAILSTEGGLVQRSSVSTFGLRYAINLITRELQKDNYLDLKTEHQIDQYFSEGTIILNRKRLDLRELRKQVITQYYNDVISPSIRKAFSDSDFSKSADLYLAGGGANYVELVNLFRDEFDGLLNVHVPEAPEQMASIGYCYNSLAIGGGAKDKAVGLDLGNSSTILTTFKQEKEDY</sequence>
<dbReference type="Proteomes" id="UP001236663">
    <property type="component" value="Unassembled WGS sequence"/>
</dbReference>
<dbReference type="Gene3D" id="3.30.420.40">
    <property type="match status" value="2"/>
</dbReference>
<name>A0ABT8C3N2_9BACT</name>
<reference evidence="3" key="1">
    <citation type="journal article" date="2019" name="Int. J. Syst. Evol. Microbiol.">
        <title>The Global Catalogue of Microorganisms (GCM) 10K type strain sequencing project: providing services to taxonomists for standard genome sequencing and annotation.</title>
        <authorList>
            <consortium name="The Broad Institute Genomics Platform"/>
            <consortium name="The Broad Institute Genome Sequencing Center for Infectious Disease"/>
            <person name="Wu L."/>
            <person name="Ma J."/>
        </authorList>
    </citation>
    <scope>NUCLEOTIDE SEQUENCE [LARGE SCALE GENOMIC DNA]</scope>
    <source>
        <strain evidence="3">CECT 7706</strain>
    </source>
</reference>
<dbReference type="InterPro" id="IPR043129">
    <property type="entry name" value="ATPase_NBD"/>
</dbReference>